<feature type="compositionally biased region" description="Acidic residues" evidence="5">
    <location>
        <begin position="156"/>
        <end position="180"/>
    </location>
</feature>
<feature type="compositionally biased region" description="Acidic residues" evidence="5">
    <location>
        <begin position="97"/>
        <end position="129"/>
    </location>
</feature>
<dbReference type="SUPFAM" id="SSF52540">
    <property type="entry name" value="P-loop containing nucleoside triphosphate hydrolases"/>
    <property type="match status" value="1"/>
</dbReference>
<dbReference type="Pfam" id="PF01926">
    <property type="entry name" value="MMR_HSR1"/>
    <property type="match status" value="1"/>
</dbReference>
<feature type="compositionally biased region" description="Basic and acidic residues" evidence="5">
    <location>
        <begin position="61"/>
        <end position="88"/>
    </location>
</feature>
<keyword evidence="8" id="KW-1185">Reference proteome</keyword>
<feature type="compositionally biased region" description="Basic and acidic residues" evidence="5">
    <location>
        <begin position="41"/>
        <end position="53"/>
    </location>
</feature>
<name>A0ABP0CA91_9PEZI</name>
<dbReference type="Gene3D" id="1.10.1580.10">
    <property type="match status" value="1"/>
</dbReference>
<dbReference type="Gene3D" id="3.40.50.300">
    <property type="entry name" value="P-loop containing nucleotide triphosphate hydrolases"/>
    <property type="match status" value="1"/>
</dbReference>
<comment type="caution">
    <text evidence="7">The sequence shown here is derived from an EMBL/GenBank/DDBJ whole genome shotgun (WGS) entry which is preliminary data.</text>
</comment>
<dbReference type="InterPro" id="IPR023179">
    <property type="entry name" value="GTP-bd_ortho_bundle_sf"/>
</dbReference>
<evidence type="ECO:0000256" key="1">
    <source>
        <dbReference type="ARBA" id="ARBA00004123"/>
    </source>
</evidence>
<keyword evidence="3" id="KW-0342">GTP-binding</keyword>
<dbReference type="PROSITE" id="PS51721">
    <property type="entry name" value="G_CP"/>
    <property type="match status" value="1"/>
</dbReference>
<dbReference type="Proteomes" id="UP001642406">
    <property type="component" value="Unassembled WGS sequence"/>
</dbReference>
<feature type="domain" description="CP-type G" evidence="6">
    <location>
        <begin position="200"/>
        <end position="387"/>
    </location>
</feature>
<feature type="region of interest" description="Disordered" evidence="5">
    <location>
        <begin position="524"/>
        <end position="552"/>
    </location>
</feature>
<dbReference type="PANTHER" id="PTHR11089">
    <property type="entry name" value="GTP-BINDING PROTEIN-RELATED"/>
    <property type="match status" value="1"/>
</dbReference>
<dbReference type="PRINTS" id="PR00326">
    <property type="entry name" value="GTP1OBG"/>
</dbReference>
<sequence length="590" mass="63876">MAGTINKPKKPTSKRQPVRLRHKIQKAAAAKQKKDRKLAKKNPEWRSKLKKDPGIPNLFPYKEKLLQQIEDTRIRKQEEQKRRRELAKAARTGTTTDDNDDAMEGDDLEDEVDEDGDMDLEDGDDEPIDESNPMAALIASARRAARKYKNKRREDPEYEEGDSMDDGDDFDDDDDMDNDDGTGNGHVIEVPGGATSRKAYDKVFKSVVEQADVVLYVLDARDPEGTRSRDVERAVLAAASGDAGKRLILILNKVDLVPPPVLHAWLTHLRGSFPTLPLRASGAAPNAHTFNHRDISVQSTSSALFRALKSYAANRNLKRSISVGVIGYPNVGKSSVINALLSRLGGNRGSQRMACPAGAEAGVTTAIRTVKIDNHLMLLDSPGIVFPSSSTTSDSAFGSAFNTSGGPKNAADVQANLILLNAVPPKLIEDPIPAVTLLIKRLSAASSLPSSTSPDARLKKLADVYDLPPLMTSRETGDVTTDFLIQVARKRGRLGKGGVPNLHAAAMTVITDWRDGRIQGWVDPPKHSVAAAPAQDTDMSETAAPAKAAAAAPGDQKKIVTEWAKEFKLEGLWGDDDNAEPAADVDVMQA</sequence>
<organism evidence="7 8">
    <name type="scientific">Sporothrix bragantina</name>
    <dbReference type="NCBI Taxonomy" id="671064"/>
    <lineage>
        <taxon>Eukaryota</taxon>
        <taxon>Fungi</taxon>
        <taxon>Dikarya</taxon>
        <taxon>Ascomycota</taxon>
        <taxon>Pezizomycotina</taxon>
        <taxon>Sordariomycetes</taxon>
        <taxon>Sordariomycetidae</taxon>
        <taxon>Ophiostomatales</taxon>
        <taxon>Ophiostomataceae</taxon>
        <taxon>Sporothrix</taxon>
    </lineage>
</organism>
<evidence type="ECO:0000256" key="2">
    <source>
        <dbReference type="ARBA" id="ARBA00022741"/>
    </source>
</evidence>
<dbReference type="EMBL" id="CAWUHC010000075">
    <property type="protein sequence ID" value="CAK7228943.1"/>
    <property type="molecule type" value="Genomic_DNA"/>
</dbReference>
<dbReference type="InterPro" id="IPR030378">
    <property type="entry name" value="G_CP_dom"/>
</dbReference>
<dbReference type="InterPro" id="IPR014813">
    <property type="entry name" value="Gnl3_N_dom"/>
</dbReference>
<dbReference type="InterPro" id="IPR006073">
    <property type="entry name" value="GTP-bd"/>
</dbReference>
<evidence type="ECO:0000256" key="5">
    <source>
        <dbReference type="SAM" id="MobiDB-lite"/>
    </source>
</evidence>
<dbReference type="Pfam" id="PF08701">
    <property type="entry name" value="GN3L_Grn1"/>
    <property type="match status" value="1"/>
</dbReference>
<reference evidence="7 8" key="1">
    <citation type="submission" date="2024-01" db="EMBL/GenBank/DDBJ databases">
        <authorList>
            <person name="Allen C."/>
            <person name="Tagirdzhanova G."/>
        </authorList>
    </citation>
    <scope>NUCLEOTIDE SEQUENCE [LARGE SCALE GENOMIC DNA]</scope>
</reference>
<evidence type="ECO:0000259" key="6">
    <source>
        <dbReference type="PROSITE" id="PS51721"/>
    </source>
</evidence>
<gene>
    <name evidence="7" type="primary">NUG1</name>
    <name evidence="7" type="ORF">SBRCBS47491_007080</name>
</gene>
<feature type="compositionally biased region" description="Low complexity" evidence="5">
    <location>
        <begin position="543"/>
        <end position="552"/>
    </location>
</feature>
<dbReference type="InterPro" id="IPR027417">
    <property type="entry name" value="P-loop_NTPase"/>
</dbReference>
<evidence type="ECO:0000313" key="7">
    <source>
        <dbReference type="EMBL" id="CAK7228943.1"/>
    </source>
</evidence>
<evidence type="ECO:0000256" key="3">
    <source>
        <dbReference type="ARBA" id="ARBA00023134"/>
    </source>
</evidence>
<keyword evidence="2" id="KW-0547">Nucleotide-binding</keyword>
<accession>A0ABP0CA91</accession>
<feature type="compositionally biased region" description="Basic residues" evidence="5">
    <location>
        <begin position="7"/>
        <end position="40"/>
    </location>
</feature>
<dbReference type="PANTHER" id="PTHR11089:SF30">
    <property type="entry name" value="GUANINE NUCLEOTIDE-BINDING PROTEIN-LIKE 3 HOMOLOG"/>
    <property type="match status" value="1"/>
</dbReference>
<comment type="subcellular location">
    <subcellularLocation>
        <location evidence="1">Nucleus</location>
    </subcellularLocation>
</comment>
<evidence type="ECO:0000313" key="8">
    <source>
        <dbReference type="Proteomes" id="UP001642406"/>
    </source>
</evidence>
<feature type="region of interest" description="Disordered" evidence="5">
    <location>
        <begin position="147"/>
        <end position="192"/>
    </location>
</feature>
<protein>
    <submittedName>
        <fullName evidence="7">Nuclear GTP-binding protein nug1</fullName>
    </submittedName>
</protein>
<feature type="region of interest" description="Disordered" evidence="5">
    <location>
        <begin position="1"/>
        <end position="133"/>
    </location>
</feature>
<evidence type="ECO:0000256" key="4">
    <source>
        <dbReference type="ARBA" id="ARBA00023242"/>
    </source>
</evidence>
<keyword evidence="4" id="KW-0539">Nucleus</keyword>
<proteinExistence type="predicted"/>
<dbReference type="InterPro" id="IPR050755">
    <property type="entry name" value="TRAFAC_YlqF/YawG_RiboMat"/>
</dbReference>
<dbReference type="CDD" id="cd04178">
    <property type="entry name" value="Nucleostemin_like"/>
    <property type="match status" value="1"/>
</dbReference>